<dbReference type="Gene3D" id="3.30.1370.10">
    <property type="entry name" value="K Homology domain, type 1"/>
    <property type="match status" value="1"/>
</dbReference>
<dbReference type="SMART" id="SM00322">
    <property type="entry name" value="KH"/>
    <property type="match status" value="1"/>
</dbReference>
<dbReference type="GO" id="GO:0005634">
    <property type="term" value="C:nucleus"/>
    <property type="evidence" value="ECO:0007669"/>
    <property type="project" value="TreeGrafter"/>
</dbReference>
<keyword evidence="6" id="KW-1185">Reference proteome</keyword>
<evidence type="ECO:0000313" key="5">
    <source>
        <dbReference type="EMBL" id="CAJ0579595.1"/>
    </source>
</evidence>
<evidence type="ECO:0000256" key="3">
    <source>
        <dbReference type="SAM" id="MobiDB-lite"/>
    </source>
</evidence>
<dbReference type="PANTHER" id="PTHR11208">
    <property type="entry name" value="RNA-BINDING PROTEIN RELATED"/>
    <property type="match status" value="1"/>
</dbReference>
<feature type="non-terminal residue" evidence="5">
    <location>
        <position position="1"/>
    </location>
</feature>
<dbReference type="InterPro" id="IPR045071">
    <property type="entry name" value="BBP-like"/>
</dbReference>
<dbReference type="Proteomes" id="UP001177023">
    <property type="component" value="Unassembled WGS sequence"/>
</dbReference>
<comment type="caution">
    <text evidence="5">The sequence shown here is derived from an EMBL/GenBank/DDBJ whole genome shotgun (WGS) entry which is preliminary data.</text>
</comment>
<dbReference type="AlphaFoldDB" id="A0AA36D3V9"/>
<proteinExistence type="predicted"/>
<accession>A0AA36D3V9</accession>
<dbReference type="InterPro" id="IPR032377">
    <property type="entry name" value="STAR_dimer"/>
</dbReference>
<protein>
    <recommendedName>
        <fullName evidence="4">K Homology domain-containing protein</fullName>
    </recommendedName>
</protein>
<keyword evidence="1" id="KW-0217">Developmental protein</keyword>
<dbReference type="GO" id="GO:0003729">
    <property type="term" value="F:mRNA binding"/>
    <property type="evidence" value="ECO:0007669"/>
    <property type="project" value="TreeGrafter"/>
</dbReference>
<organism evidence="5 6">
    <name type="scientific">Mesorhabditis spiculigera</name>
    <dbReference type="NCBI Taxonomy" id="96644"/>
    <lineage>
        <taxon>Eukaryota</taxon>
        <taxon>Metazoa</taxon>
        <taxon>Ecdysozoa</taxon>
        <taxon>Nematoda</taxon>
        <taxon>Chromadorea</taxon>
        <taxon>Rhabditida</taxon>
        <taxon>Rhabditina</taxon>
        <taxon>Rhabditomorpha</taxon>
        <taxon>Rhabditoidea</taxon>
        <taxon>Rhabditidae</taxon>
        <taxon>Mesorhabditinae</taxon>
        <taxon>Mesorhabditis</taxon>
    </lineage>
</organism>
<dbReference type="SUPFAM" id="SSF54791">
    <property type="entry name" value="Eukaryotic type KH-domain (KH-domain type I)"/>
    <property type="match status" value="1"/>
</dbReference>
<dbReference type="InterPro" id="IPR036612">
    <property type="entry name" value="KH_dom_type_1_sf"/>
</dbReference>
<dbReference type="Pfam" id="PF16544">
    <property type="entry name" value="STAR_dimer"/>
    <property type="match status" value="1"/>
</dbReference>
<name>A0AA36D3V9_9BILA</name>
<evidence type="ECO:0000313" key="6">
    <source>
        <dbReference type="Proteomes" id="UP001177023"/>
    </source>
</evidence>
<evidence type="ECO:0000256" key="2">
    <source>
        <dbReference type="ARBA" id="ARBA00022884"/>
    </source>
</evidence>
<dbReference type="FunFam" id="3.30.1370.10:FF:000028">
    <property type="entry name" value="protein quaking isoform X2"/>
    <property type="match status" value="1"/>
</dbReference>
<dbReference type="EMBL" id="CATQJA010002657">
    <property type="protein sequence ID" value="CAJ0579595.1"/>
    <property type="molecule type" value="Genomic_DNA"/>
</dbReference>
<dbReference type="PANTHER" id="PTHR11208:SF125">
    <property type="entry name" value="KH DOMAIN-CONTAINING RNA-BINDING PROTEIN QKI"/>
    <property type="match status" value="1"/>
</dbReference>
<keyword evidence="2" id="KW-0694">RNA-binding</keyword>
<dbReference type="InterPro" id="IPR004087">
    <property type="entry name" value="KH_dom"/>
</dbReference>
<sequence length="372" mass="41929">MSLDHELTSLVPKKTLITAAFDGAHSSSEDVSLLHSDSSGGFSPQKTHSERTHSTNNDSVSSDHENVMECGSPKPPMEYLADLVKEKKQIEAFSPLFPTLERLLEAEITRIRALIFHSEFETEDLHLPDETGPLVVLTEKLFVPTAEFPTYNFIGRILGPRGMTAKQLEQETGCKMMVRGKGSMRDRKKEQMNRGKVNWEHLDEELHVLIQCEDTEKRARMKLDNAVRNVRKLLNPLPDGTDELKRKQLIELAILNGTFKPYRNAHALPRFNAHSPLSVQRCIYTHRNSPSPLTFHMVPPSPGFNSPSFDYKLSPSVYEAFSAPPVSPYPHPKHADAPQMVPPHTPVSNMTPYCNGTLSLHGGQFFHDMHQH</sequence>
<evidence type="ECO:0000256" key="1">
    <source>
        <dbReference type="ARBA" id="ARBA00022473"/>
    </source>
</evidence>
<feature type="region of interest" description="Disordered" evidence="3">
    <location>
        <begin position="30"/>
        <end position="70"/>
    </location>
</feature>
<feature type="domain" description="K Homology" evidence="4">
    <location>
        <begin position="135"/>
        <end position="235"/>
    </location>
</feature>
<reference evidence="5" key="1">
    <citation type="submission" date="2023-06" db="EMBL/GenBank/DDBJ databases">
        <authorList>
            <person name="Delattre M."/>
        </authorList>
    </citation>
    <scope>NUCLEOTIDE SEQUENCE</scope>
    <source>
        <strain evidence="5">AF72</strain>
    </source>
</reference>
<evidence type="ECO:0000259" key="4">
    <source>
        <dbReference type="SMART" id="SM00322"/>
    </source>
</evidence>
<dbReference type="InterPro" id="IPR055256">
    <property type="entry name" value="KH_1_KHDC4/BBP-like"/>
</dbReference>
<gene>
    <name evidence="5" type="ORF">MSPICULIGERA_LOCUS17807</name>
</gene>
<dbReference type="GO" id="GO:0048024">
    <property type="term" value="P:regulation of mRNA splicing, via spliceosome"/>
    <property type="evidence" value="ECO:0007669"/>
    <property type="project" value="TreeGrafter"/>
</dbReference>
<feature type="compositionally biased region" description="Polar residues" evidence="3">
    <location>
        <begin position="30"/>
        <end position="46"/>
    </location>
</feature>
<dbReference type="Pfam" id="PF22675">
    <property type="entry name" value="KH-I_KHDC4-BBP"/>
    <property type="match status" value="1"/>
</dbReference>